<dbReference type="GO" id="GO:0003676">
    <property type="term" value="F:nucleic acid binding"/>
    <property type="evidence" value="ECO:0007669"/>
    <property type="project" value="InterPro"/>
</dbReference>
<dbReference type="SUPFAM" id="SSF52540">
    <property type="entry name" value="P-loop containing nucleoside triphosphate hydrolases"/>
    <property type="match status" value="1"/>
</dbReference>
<dbReference type="GO" id="GO:0005783">
    <property type="term" value="C:endoplasmic reticulum"/>
    <property type="evidence" value="ECO:0007669"/>
    <property type="project" value="UniProtKB-SubCell"/>
</dbReference>
<dbReference type="PROSITE" id="PS51422">
    <property type="entry name" value="SAR1"/>
    <property type="match status" value="1"/>
</dbReference>
<dbReference type="InterPro" id="IPR001878">
    <property type="entry name" value="Znf_CCHC"/>
</dbReference>
<keyword evidence="11" id="KW-0479">Metal-binding</keyword>
<dbReference type="GO" id="GO:0016192">
    <property type="term" value="P:vesicle-mediated transport"/>
    <property type="evidence" value="ECO:0007669"/>
    <property type="project" value="UniProtKB-KW"/>
</dbReference>
<evidence type="ECO:0000256" key="6">
    <source>
        <dbReference type="ARBA" id="ARBA00022824"/>
    </source>
</evidence>
<evidence type="ECO:0000256" key="15">
    <source>
        <dbReference type="SAM" id="MobiDB-lite"/>
    </source>
</evidence>
<dbReference type="PANTHER" id="PTHR45684">
    <property type="entry name" value="RE74312P"/>
    <property type="match status" value="1"/>
</dbReference>
<dbReference type="SMART" id="SM00343">
    <property type="entry name" value="ZnF_C2HC"/>
    <property type="match status" value="1"/>
</dbReference>
<evidence type="ECO:0000259" key="16">
    <source>
        <dbReference type="PROSITE" id="PS50158"/>
    </source>
</evidence>
<feature type="domain" description="CCHC-type" evidence="16">
    <location>
        <begin position="244"/>
        <end position="259"/>
    </location>
</feature>
<feature type="binding site" evidence="12">
    <location>
        <position position="133"/>
    </location>
    <ligand>
        <name>GTP</name>
        <dbReference type="ChEBI" id="CHEBI:37565"/>
    </ligand>
</feature>
<comment type="caution">
    <text evidence="17">The sequence shown here is derived from an EMBL/GenBank/DDBJ whole genome shotgun (WGS) entry which is preliminary data.</text>
</comment>
<dbReference type="PRINTS" id="PR00328">
    <property type="entry name" value="SAR1GTPBP"/>
</dbReference>
<feature type="binding site" evidence="12">
    <location>
        <position position="89"/>
    </location>
    <ligand>
        <name>GTP</name>
        <dbReference type="ChEBI" id="CHEBI:37565"/>
    </ligand>
</feature>
<sequence>MFLVDWFYDVVASLARLWQKEAKILFLGLDNAGKTVLLHMLLDEVDAVVYMVDAADGARFAESKAELDALLLDDALVGVPFLVLGNKIDLPYAVPEHDLRRYLGLDGCTTGKGIINLAGSGIRPMEVFMCSVVRKMGYGEGFTWMSHKLKSHELSRKSCPNHANPTSSMALLSSSQKGNHGGASYGTNPSLDKSPLEFSLSSLVAASNEQMECIPDEELFLLIRKFMKFYNNRKKRTRGGSRTCFECGGPRHFIADCPKKENKVGYHDNNSEDFKTKKNRFYKKGKNFMKFAKAVACACVAALSGVDFTSSDGLTSSEEEVERPRVKKKDDFTGLCFMAKNDHDTDSGFDYDTSEVPPTLDEISSELDYVCDVLLMQDNKLHNAIPESREFKSKLESVEYEITLLRSKLARDDIIVECECCQVVMNDLSQRESVHAQVASQLESALKELDEFKARPTLLGACQNCPKLASELEAQTLKVKELESKLLNETHSKVLPPQCVVCGSLKDKLAITKEENKDLTQEIDYLISRLKRTLVSEEKIESDLSRIKESACRSTYNLGLGYKRC</sequence>
<keyword evidence="10 13" id="KW-0342">GTP-binding</keyword>
<feature type="binding site" evidence="12">
    <location>
        <position position="132"/>
    </location>
    <ligand>
        <name>GTP</name>
        <dbReference type="ChEBI" id="CHEBI:37565"/>
    </ligand>
</feature>
<evidence type="ECO:0000256" key="7">
    <source>
        <dbReference type="ARBA" id="ARBA00022892"/>
    </source>
</evidence>
<dbReference type="GO" id="GO:0008270">
    <property type="term" value="F:zinc ion binding"/>
    <property type="evidence" value="ECO:0007669"/>
    <property type="project" value="UniProtKB-KW"/>
</dbReference>
<dbReference type="Pfam" id="PF00025">
    <property type="entry name" value="Arf"/>
    <property type="match status" value="1"/>
</dbReference>
<dbReference type="InterPro" id="IPR006687">
    <property type="entry name" value="Small_GTPase_SAR1"/>
</dbReference>
<keyword evidence="9" id="KW-0333">Golgi apparatus</keyword>
<organism evidence="17 18">
    <name type="scientific">Eleusine coracana subsp. coracana</name>
    <dbReference type="NCBI Taxonomy" id="191504"/>
    <lineage>
        <taxon>Eukaryota</taxon>
        <taxon>Viridiplantae</taxon>
        <taxon>Streptophyta</taxon>
        <taxon>Embryophyta</taxon>
        <taxon>Tracheophyta</taxon>
        <taxon>Spermatophyta</taxon>
        <taxon>Magnoliopsida</taxon>
        <taxon>Liliopsida</taxon>
        <taxon>Poales</taxon>
        <taxon>Poaceae</taxon>
        <taxon>PACMAD clade</taxon>
        <taxon>Chloridoideae</taxon>
        <taxon>Cynodonteae</taxon>
        <taxon>Eleusininae</taxon>
        <taxon>Eleusine</taxon>
    </lineage>
</organism>
<feature type="binding site" evidence="12">
    <location>
        <position position="34"/>
    </location>
    <ligand>
        <name>GTP</name>
        <dbReference type="ChEBI" id="CHEBI:37565"/>
    </ligand>
</feature>
<proteinExistence type="inferred from homology"/>
<keyword evidence="11" id="KW-0460">Magnesium</keyword>
<dbReference type="GO" id="GO:0006886">
    <property type="term" value="P:intracellular protein transport"/>
    <property type="evidence" value="ECO:0007669"/>
    <property type="project" value="InterPro"/>
</dbReference>
<evidence type="ECO:0000256" key="14">
    <source>
        <dbReference type="PROSITE-ProRule" id="PRU00047"/>
    </source>
</evidence>
<dbReference type="InterPro" id="IPR036875">
    <property type="entry name" value="Znf_CCHC_sf"/>
</dbReference>
<reference evidence="17" key="2">
    <citation type="submission" date="2021-12" db="EMBL/GenBank/DDBJ databases">
        <title>Resequencing data analysis of finger millet.</title>
        <authorList>
            <person name="Hatakeyama M."/>
            <person name="Aluri S."/>
            <person name="Balachadran M.T."/>
            <person name="Sivarajan S.R."/>
            <person name="Poveda L."/>
            <person name="Shimizu-Inatsugi R."/>
            <person name="Schlapbach R."/>
            <person name="Sreeman S.M."/>
            <person name="Shimizu K.K."/>
        </authorList>
    </citation>
    <scope>NUCLEOTIDE SEQUENCE</scope>
</reference>
<evidence type="ECO:0000256" key="3">
    <source>
        <dbReference type="ARBA" id="ARBA00007507"/>
    </source>
</evidence>
<keyword evidence="4" id="KW-0813">Transport</keyword>
<evidence type="ECO:0000256" key="2">
    <source>
        <dbReference type="ARBA" id="ARBA00004555"/>
    </source>
</evidence>
<evidence type="ECO:0000256" key="4">
    <source>
        <dbReference type="ARBA" id="ARBA00022448"/>
    </source>
</evidence>
<evidence type="ECO:0000256" key="1">
    <source>
        <dbReference type="ARBA" id="ARBA00004240"/>
    </source>
</evidence>
<dbReference type="Gene3D" id="4.10.60.10">
    <property type="entry name" value="Zinc finger, CCHC-type"/>
    <property type="match status" value="1"/>
</dbReference>
<comment type="similarity">
    <text evidence="3">Belongs to the small GTPase superfamily. SAR1 family.</text>
</comment>
<feature type="binding site" evidence="12">
    <location>
        <position position="86"/>
    </location>
    <ligand>
        <name>GTP</name>
        <dbReference type="ChEBI" id="CHEBI:37565"/>
    </ligand>
</feature>
<dbReference type="AlphaFoldDB" id="A0AAV5DB52"/>
<evidence type="ECO:0000256" key="10">
    <source>
        <dbReference type="ARBA" id="ARBA00023134"/>
    </source>
</evidence>
<dbReference type="InterPro" id="IPR006689">
    <property type="entry name" value="Small_GTPase_ARF/SAR"/>
</dbReference>
<keyword evidence="14" id="KW-0862">Zinc</keyword>
<feature type="compositionally biased region" description="Polar residues" evidence="15">
    <location>
        <begin position="161"/>
        <end position="178"/>
    </location>
</feature>
<evidence type="ECO:0000256" key="12">
    <source>
        <dbReference type="PIRSR" id="PIRSR606687-2"/>
    </source>
</evidence>
<feature type="binding site" evidence="12">
    <location>
        <position position="87"/>
    </location>
    <ligand>
        <name>GTP</name>
        <dbReference type="ChEBI" id="CHEBI:37565"/>
    </ligand>
</feature>
<evidence type="ECO:0000313" key="17">
    <source>
        <dbReference type="EMBL" id="GJN07541.1"/>
    </source>
</evidence>
<evidence type="ECO:0000256" key="5">
    <source>
        <dbReference type="ARBA" id="ARBA00022741"/>
    </source>
</evidence>
<name>A0AAV5DB52_ELECO</name>
<dbReference type="SMART" id="SM00178">
    <property type="entry name" value="SAR"/>
    <property type="match status" value="1"/>
</dbReference>
<keyword evidence="5 12" id="KW-0547">Nucleotide-binding</keyword>
<dbReference type="EMBL" id="BQKI01000014">
    <property type="protein sequence ID" value="GJN07541.1"/>
    <property type="molecule type" value="Genomic_DNA"/>
</dbReference>
<dbReference type="GO" id="GO:0005794">
    <property type="term" value="C:Golgi apparatus"/>
    <property type="evidence" value="ECO:0007669"/>
    <property type="project" value="UniProtKB-SubCell"/>
</dbReference>
<dbReference type="SUPFAM" id="SSF57756">
    <property type="entry name" value="Retrovirus zinc finger-like domains"/>
    <property type="match status" value="1"/>
</dbReference>
<dbReference type="Gene3D" id="3.40.50.300">
    <property type="entry name" value="P-loop containing nucleotide triphosphate hydrolases"/>
    <property type="match status" value="2"/>
</dbReference>
<dbReference type="PROSITE" id="PS50158">
    <property type="entry name" value="ZF_CCHC"/>
    <property type="match status" value="1"/>
</dbReference>
<feature type="binding site" evidence="12">
    <location>
        <position position="35"/>
    </location>
    <ligand>
        <name>GTP</name>
        <dbReference type="ChEBI" id="CHEBI:37565"/>
    </ligand>
</feature>
<protein>
    <recommendedName>
        <fullName evidence="16">CCHC-type domain-containing protein</fullName>
    </recommendedName>
</protein>
<feature type="binding site" evidence="13">
    <location>
        <begin position="86"/>
        <end position="89"/>
    </location>
    <ligand>
        <name>GTP</name>
        <dbReference type="ChEBI" id="CHEBI:37565"/>
    </ligand>
</feature>
<gene>
    <name evidence="17" type="primary">ga25381</name>
    <name evidence="17" type="ORF">PR202_ga25381</name>
</gene>
<accession>A0AAV5DB52</accession>
<keyword evidence="18" id="KW-1185">Reference proteome</keyword>
<keyword evidence="7" id="KW-0931">ER-Golgi transport</keyword>
<feature type="region of interest" description="Disordered" evidence="15">
    <location>
        <begin position="156"/>
        <end position="186"/>
    </location>
</feature>
<evidence type="ECO:0000256" key="11">
    <source>
        <dbReference type="PIRSR" id="PIRSR606687-1"/>
    </source>
</evidence>
<feature type="binding site" evidence="12">
    <location>
        <position position="33"/>
    </location>
    <ligand>
        <name>GTP</name>
        <dbReference type="ChEBI" id="CHEBI:37565"/>
    </ligand>
</feature>
<keyword evidence="14" id="KW-0863">Zinc-finger</keyword>
<keyword evidence="8" id="KW-0653">Protein transport</keyword>
<evidence type="ECO:0000256" key="8">
    <source>
        <dbReference type="ARBA" id="ARBA00022927"/>
    </source>
</evidence>
<keyword evidence="6" id="KW-0256">Endoplasmic reticulum</keyword>
<reference evidence="17" key="1">
    <citation type="journal article" date="2018" name="DNA Res.">
        <title>Multiple hybrid de novo genome assembly of finger millet, an orphan allotetraploid crop.</title>
        <authorList>
            <person name="Hatakeyama M."/>
            <person name="Aluri S."/>
            <person name="Balachadran M.T."/>
            <person name="Sivarajan S.R."/>
            <person name="Patrignani A."/>
            <person name="Gruter S."/>
            <person name="Poveda L."/>
            <person name="Shimizu-Inatsugi R."/>
            <person name="Baeten J."/>
            <person name="Francoijs K.J."/>
            <person name="Nataraja K.N."/>
            <person name="Reddy Y.A.N."/>
            <person name="Phadnis S."/>
            <person name="Ravikumar R.L."/>
            <person name="Schlapbach R."/>
            <person name="Sreeman S.M."/>
            <person name="Shimizu K.K."/>
        </authorList>
    </citation>
    <scope>NUCLEOTIDE SEQUENCE</scope>
</reference>
<evidence type="ECO:0000313" key="18">
    <source>
        <dbReference type="Proteomes" id="UP001054889"/>
    </source>
</evidence>
<dbReference type="InterPro" id="IPR027417">
    <property type="entry name" value="P-loop_NTPase"/>
</dbReference>
<dbReference type="GO" id="GO:0005525">
    <property type="term" value="F:GTP binding"/>
    <property type="evidence" value="ECO:0007669"/>
    <property type="project" value="UniProtKB-KW"/>
</dbReference>
<feature type="binding site" evidence="12">
    <location>
        <position position="31"/>
    </location>
    <ligand>
        <name>GTP</name>
        <dbReference type="ChEBI" id="CHEBI:37565"/>
    </ligand>
</feature>
<comment type="subcellular location">
    <subcellularLocation>
        <location evidence="1">Endoplasmic reticulum</location>
    </subcellularLocation>
    <subcellularLocation>
        <location evidence="2">Golgi apparatus</location>
    </subcellularLocation>
</comment>
<evidence type="ECO:0000256" key="9">
    <source>
        <dbReference type="ARBA" id="ARBA00023034"/>
    </source>
</evidence>
<dbReference type="GO" id="GO:0003924">
    <property type="term" value="F:GTPase activity"/>
    <property type="evidence" value="ECO:0007669"/>
    <property type="project" value="InterPro"/>
</dbReference>
<dbReference type="Proteomes" id="UP001054889">
    <property type="component" value="Unassembled WGS sequence"/>
</dbReference>
<evidence type="ECO:0000256" key="13">
    <source>
        <dbReference type="PIRSR" id="PIRSR606689-1"/>
    </source>
</evidence>
<feature type="binding site" evidence="11">
    <location>
        <position position="30"/>
    </location>
    <ligand>
        <name>Mg(2+)</name>
        <dbReference type="ChEBI" id="CHEBI:18420"/>
    </ligand>
</feature>